<proteinExistence type="predicted"/>
<gene>
    <name evidence="3" type="ORF">K402DRAFT_425193</name>
</gene>
<evidence type="ECO:0000256" key="1">
    <source>
        <dbReference type="SAM" id="Coils"/>
    </source>
</evidence>
<evidence type="ECO:0000313" key="4">
    <source>
        <dbReference type="Proteomes" id="UP000800041"/>
    </source>
</evidence>
<feature type="coiled-coil region" evidence="1">
    <location>
        <begin position="110"/>
        <end position="172"/>
    </location>
</feature>
<reference evidence="3" key="1">
    <citation type="journal article" date="2020" name="Stud. Mycol.">
        <title>101 Dothideomycetes genomes: a test case for predicting lifestyles and emergence of pathogens.</title>
        <authorList>
            <person name="Haridas S."/>
            <person name="Albert R."/>
            <person name="Binder M."/>
            <person name="Bloem J."/>
            <person name="Labutti K."/>
            <person name="Salamov A."/>
            <person name="Andreopoulos B."/>
            <person name="Baker S."/>
            <person name="Barry K."/>
            <person name="Bills G."/>
            <person name="Bluhm B."/>
            <person name="Cannon C."/>
            <person name="Castanera R."/>
            <person name="Culley D."/>
            <person name="Daum C."/>
            <person name="Ezra D."/>
            <person name="Gonzalez J."/>
            <person name="Henrissat B."/>
            <person name="Kuo A."/>
            <person name="Liang C."/>
            <person name="Lipzen A."/>
            <person name="Lutzoni F."/>
            <person name="Magnuson J."/>
            <person name="Mondo S."/>
            <person name="Nolan M."/>
            <person name="Ohm R."/>
            <person name="Pangilinan J."/>
            <person name="Park H.-J."/>
            <person name="Ramirez L."/>
            <person name="Alfaro M."/>
            <person name="Sun H."/>
            <person name="Tritt A."/>
            <person name="Yoshinaga Y."/>
            <person name="Zwiers L.-H."/>
            <person name="Turgeon B."/>
            <person name="Goodwin S."/>
            <person name="Spatafora J."/>
            <person name="Crous P."/>
            <person name="Grigoriev I."/>
        </authorList>
    </citation>
    <scope>NUCLEOTIDE SEQUENCE</scope>
    <source>
        <strain evidence="3">CBS 113979</strain>
    </source>
</reference>
<dbReference type="EMBL" id="ML977195">
    <property type="protein sequence ID" value="KAF1981661.1"/>
    <property type="molecule type" value="Genomic_DNA"/>
</dbReference>
<feature type="region of interest" description="Disordered" evidence="2">
    <location>
        <begin position="1"/>
        <end position="27"/>
    </location>
</feature>
<dbReference type="Proteomes" id="UP000800041">
    <property type="component" value="Unassembled WGS sequence"/>
</dbReference>
<accession>A0A6G1GL60</accession>
<keyword evidence="1" id="KW-0175">Coiled coil</keyword>
<evidence type="ECO:0000256" key="2">
    <source>
        <dbReference type="SAM" id="MobiDB-lite"/>
    </source>
</evidence>
<feature type="compositionally biased region" description="Basic and acidic residues" evidence="2">
    <location>
        <begin position="13"/>
        <end position="27"/>
    </location>
</feature>
<dbReference type="AlphaFoldDB" id="A0A6G1GL60"/>
<name>A0A6G1GL60_9PEZI</name>
<organism evidence="3 4">
    <name type="scientific">Aulographum hederae CBS 113979</name>
    <dbReference type="NCBI Taxonomy" id="1176131"/>
    <lineage>
        <taxon>Eukaryota</taxon>
        <taxon>Fungi</taxon>
        <taxon>Dikarya</taxon>
        <taxon>Ascomycota</taxon>
        <taxon>Pezizomycotina</taxon>
        <taxon>Dothideomycetes</taxon>
        <taxon>Pleosporomycetidae</taxon>
        <taxon>Aulographales</taxon>
        <taxon>Aulographaceae</taxon>
    </lineage>
</organism>
<protein>
    <submittedName>
        <fullName evidence="3">Uncharacterized protein</fullName>
    </submittedName>
</protein>
<sequence length="244" mass="27583">MSTVGKKASAACGEKRARTELKSDESDSKIETEMLALKSRAKKRPKTITASIDELTDRIEIWENKLRGTTSLTQNSTKATKKHVASLGEFRDLLEKAVEKMDRDKLRSEKTNLYDANKEQIAKIEDLQKRLNIEGREAAYLRTVITIKNANITILREQLSEKTGECKAKQEELDNGLSERDRIIKAKQAEIDKLMGGKVEVLRAKQARIAKLLSDKDAALEANRIEIESLKEWQKKIKSAVKMG</sequence>
<evidence type="ECO:0000313" key="3">
    <source>
        <dbReference type="EMBL" id="KAF1981661.1"/>
    </source>
</evidence>
<keyword evidence="4" id="KW-1185">Reference proteome</keyword>